<feature type="compositionally biased region" description="Pro residues" evidence="2">
    <location>
        <begin position="424"/>
        <end position="434"/>
    </location>
</feature>
<dbReference type="InterPro" id="IPR001849">
    <property type="entry name" value="PH_domain"/>
</dbReference>
<evidence type="ECO:0000256" key="2">
    <source>
        <dbReference type="SAM" id="MobiDB-lite"/>
    </source>
</evidence>
<dbReference type="SUPFAM" id="SSF50729">
    <property type="entry name" value="PH domain-like"/>
    <property type="match status" value="1"/>
</dbReference>
<feature type="coiled-coil region" evidence="1">
    <location>
        <begin position="821"/>
        <end position="852"/>
    </location>
</feature>
<sequence length="1109" mass="122268">MWSDGRATDDDPEYSIHPMTRASTAEESDQVITPLDDLGYDLGTKDISSYNRDSGQRSDDNFDLYDFHTRHMAARMVDGKSRRTRAEVEPHGPYFSRPRDQTAKSTSLARRRTAKELIGRYESMNSSCSATPRSAVKGSVNGSVNRNNLYSPAAEKRVKGRSPIRQSFRNLLSVFSKKARRSSKDGQSISASKTPPHQTAVAQTISPRRLSSIDIPRANASFGKLTAQDAMICNTPGSLHTGSLLYLCRSTTSNSFPVWTTCTAVLHPSHVLITWHTSFGNPSTSIVTLAHCTDVRSLALKDLDDAERDLLPSGTTEVKVFELLFEGRAREKFAANSVQDRAGWVSAIWDAILQTQECRSYLSPSGHDALSISEQSSYSPSLQQCGRTVSQVKSTASIMTSVTDRALPALPAPVSPIRISLYDPPAPRNTPSPIPNRISLQTPPPSRAQSPSIRNLDQRSVVKQRLAQIERSNSEESARSNLTPTKSTRTRQYTSSLLTPKSARTERNQCLARQDTTESAAEQSIIESYADSGRESPFSTSSGKLTAVTSTRTSRTRVDEIKKQSNPPRQDLFSPASQYSNEERHQPFGVPFQLHHISGLPMQESRPPPLVFTGGGGVQAKTTLPEPPKPSPKLDLDDRLASLKAEVLTLATARMQAPTIVSTDEHTKQALRGIDDSVKRIEDHELIHGQNLSVLRAQVETVLAELRAHADDTAGQAIAAPFNMEEVTKNLEAMRAAMSSQLPQLIRKVELLGRVHSDTKEESVTMQNVAPASAEDDKPHVADATSTAVMDISPLAIEEKLNQLLILCQTLQVTNNPRVQLAEGEDQNKEVQEILELIKNEQAQRAEQAEQQADSVRYLNELNSWLEAFVNHGTSQIDSVVAGVQQLCKELGPVSELQNLASENDGKPLPGGLPNPAGNLLADFRSFLLKDQEREENTTILQASVNGLVAAVQEDLRRNAESRNQLTTESIVGLIERQRQDQERMLRLLATDLSNDIRGERLRFVDAMKEATAINVQIHVEEFKKELTREVLLMTQEVGRLQKERQSLEQQIADLFGFYAKQKQGSGAPQASRLTSAPGLTVPNLRRALPSMRRRPLPTPSPGPYGISQ</sequence>
<feature type="compositionally biased region" description="Polar residues" evidence="2">
    <location>
        <begin position="185"/>
        <end position="206"/>
    </location>
</feature>
<feature type="domain" description="PH" evidence="3">
    <location>
        <begin position="238"/>
        <end position="355"/>
    </location>
</feature>
<feature type="compositionally biased region" description="Basic and acidic residues" evidence="2">
    <location>
        <begin position="77"/>
        <end position="90"/>
    </location>
</feature>
<evidence type="ECO:0000256" key="1">
    <source>
        <dbReference type="SAM" id="Coils"/>
    </source>
</evidence>
<name>A0ABP1DHD5_9APHY</name>
<accession>A0ABP1DHD5</accession>
<evidence type="ECO:0000313" key="5">
    <source>
        <dbReference type="Proteomes" id="UP001497453"/>
    </source>
</evidence>
<feature type="region of interest" description="Disordered" evidence="2">
    <location>
        <begin position="1067"/>
        <end position="1109"/>
    </location>
</feature>
<feature type="region of interest" description="Disordered" evidence="2">
    <location>
        <begin position="77"/>
        <end position="109"/>
    </location>
</feature>
<proteinExistence type="predicted"/>
<feature type="compositionally biased region" description="Polar residues" evidence="2">
    <location>
        <begin position="140"/>
        <end position="150"/>
    </location>
</feature>
<keyword evidence="1" id="KW-0175">Coiled coil</keyword>
<dbReference type="SMART" id="SM00233">
    <property type="entry name" value="PH"/>
    <property type="match status" value="1"/>
</dbReference>
<feature type="region of interest" description="Disordered" evidence="2">
    <location>
        <begin position="1"/>
        <end position="37"/>
    </location>
</feature>
<feature type="compositionally biased region" description="Polar residues" evidence="2">
    <location>
        <begin position="482"/>
        <end position="499"/>
    </location>
</feature>
<feature type="compositionally biased region" description="Polar residues" evidence="2">
    <location>
        <begin position="517"/>
        <end position="526"/>
    </location>
</feature>
<gene>
    <name evidence="4" type="ORF">GFSPODELE1_LOCUS6283</name>
</gene>
<organism evidence="4 5">
    <name type="scientific">Somion occarium</name>
    <dbReference type="NCBI Taxonomy" id="3059160"/>
    <lineage>
        <taxon>Eukaryota</taxon>
        <taxon>Fungi</taxon>
        <taxon>Dikarya</taxon>
        <taxon>Basidiomycota</taxon>
        <taxon>Agaricomycotina</taxon>
        <taxon>Agaricomycetes</taxon>
        <taxon>Polyporales</taxon>
        <taxon>Cerrenaceae</taxon>
        <taxon>Somion</taxon>
    </lineage>
</organism>
<keyword evidence="5" id="KW-1185">Reference proteome</keyword>
<feature type="region of interest" description="Disordered" evidence="2">
    <location>
        <begin position="175"/>
        <end position="206"/>
    </location>
</feature>
<protein>
    <recommendedName>
        <fullName evidence="3">PH domain-containing protein</fullName>
    </recommendedName>
</protein>
<feature type="compositionally biased region" description="Polar residues" evidence="2">
    <location>
        <begin position="537"/>
        <end position="548"/>
    </location>
</feature>
<feature type="region of interest" description="Disordered" evidence="2">
    <location>
        <begin position="125"/>
        <end position="162"/>
    </location>
</feature>
<dbReference type="EMBL" id="OZ037947">
    <property type="protein sequence ID" value="CAL1707266.1"/>
    <property type="molecule type" value="Genomic_DNA"/>
</dbReference>
<feature type="region of interest" description="Disordered" evidence="2">
    <location>
        <begin position="421"/>
        <end position="582"/>
    </location>
</feature>
<dbReference type="Proteomes" id="UP001497453">
    <property type="component" value="Chromosome 4"/>
</dbReference>
<reference evidence="5" key="1">
    <citation type="submission" date="2024-04" db="EMBL/GenBank/DDBJ databases">
        <authorList>
            <person name="Shaw F."/>
            <person name="Minotto A."/>
        </authorList>
    </citation>
    <scope>NUCLEOTIDE SEQUENCE [LARGE SCALE GENOMIC DNA]</scope>
</reference>
<feature type="region of interest" description="Disordered" evidence="2">
    <location>
        <begin position="760"/>
        <end position="780"/>
    </location>
</feature>
<evidence type="ECO:0000259" key="3">
    <source>
        <dbReference type="SMART" id="SM00233"/>
    </source>
</evidence>
<evidence type="ECO:0000313" key="4">
    <source>
        <dbReference type="EMBL" id="CAL1707266.1"/>
    </source>
</evidence>
<feature type="coiled-coil region" evidence="1">
    <location>
        <begin position="1024"/>
        <end position="1051"/>
    </location>
</feature>